<feature type="compositionally biased region" description="Basic and acidic residues" evidence="4">
    <location>
        <begin position="1"/>
        <end position="35"/>
    </location>
</feature>
<organism evidence="5">
    <name type="scientific">Albugo laibachii Nc14</name>
    <dbReference type="NCBI Taxonomy" id="890382"/>
    <lineage>
        <taxon>Eukaryota</taxon>
        <taxon>Sar</taxon>
        <taxon>Stramenopiles</taxon>
        <taxon>Oomycota</taxon>
        <taxon>Peronosporomycetes</taxon>
        <taxon>Albuginales</taxon>
        <taxon>Albuginaceae</taxon>
        <taxon>Albugo</taxon>
    </lineage>
</organism>
<feature type="compositionally biased region" description="Polar residues" evidence="4">
    <location>
        <begin position="1462"/>
        <end position="1472"/>
    </location>
</feature>
<reference evidence="5" key="1">
    <citation type="journal article" date="2011" name="PLoS Biol.">
        <title>Gene gain and loss during evolution of obligate parasitism in the white rust pathogen of Arabidopsis thaliana.</title>
        <authorList>
            <person name="Kemen E."/>
            <person name="Gardiner A."/>
            <person name="Schultz-Larsen T."/>
            <person name="Kemen A.C."/>
            <person name="Balmuth A.L."/>
            <person name="Robert-Seilaniantz A."/>
            <person name="Bailey K."/>
            <person name="Holub E."/>
            <person name="Studholme D.J."/>
            <person name="Maclean D."/>
            <person name="Jones J.D."/>
        </authorList>
    </citation>
    <scope>NUCLEOTIDE SEQUENCE</scope>
</reference>
<feature type="coiled-coil region" evidence="3">
    <location>
        <begin position="1782"/>
        <end position="1858"/>
    </location>
</feature>
<feature type="region of interest" description="Disordered" evidence="4">
    <location>
        <begin position="436"/>
        <end position="477"/>
    </location>
</feature>
<dbReference type="EMBL" id="FR824067">
    <property type="protein sequence ID" value="CCA16484.1"/>
    <property type="molecule type" value="Genomic_DNA"/>
</dbReference>
<feature type="compositionally biased region" description="Acidic residues" evidence="4">
    <location>
        <begin position="2560"/>
        <end position="2576"/>
    </location>
</feature>
<feature type="coiled-coil region" evidence="3">
    <location>
        <begin position="624"/>
        <end position="655"/>
    </location>
</feature>
<feature type="region of interest" description="Disordered" evidence="4">
    <location>
        <begin position="1411"/>
        <end position="1475"/>
    </location>
</feature>
<evidence type="ECO:0000313" key="5">
    <source>
        <dbReference type="EMBL" id="CCA16484.1"/>
    </source>
</evidence>
<dbReference type="GO" id="GO:0005737">
    <property type="term" value="C:cytoplasm"/>
    <property type="evidence" value="ECO:0007669"/>
    <property type="project" value="TreeGrafter"/>
</dbReference>
<feature type="region of interest" description="Disordered" evidence="4">
    <location>
        <begin position="1"/>
        <end position="42"/>
    </location>
</feature>
<dbReference type="Gene3D" id="3.80.10.10">
    <property type="entry name" value="Ribonuclease Inhibitor"/>
    <property type="match status" value="1"/>
</dbReference>
<name>F0W5U3_9STRA</name>
<feature type="region of interest" description="Disordered" evidence="4">
    <location>
        <begin position="2526"/>
        <end position="2545"/>
    </location>
</feature>
<protein>
    <submittedName>
        <fullName evidence="5">Uncharacterized protein AlNc14C22G2258</fullName>
    </submittedName>
</protein>
<accession>F0W5U3</accession>
<feature type="compositionally biased region" description="Polar residues" evidence="4">
    <location>
        <begin position="1558"/>
        <end position="1572"/>
    </location>
</feature>
<keyword evidence="1" id="KW-0433">Leucine-rich repeat</keyword>
<feature type="compositionally biased region" description="Polar residues" evidence="4">
    <location>
        <begin position="2580"/>
        <end position="2601"/>
    </location>
</feature>
<feature type="compositionally biased region" description="Basic residues" evidence="4">
    <location>
        <begin position="1421"/>
        <end position="1440"/>
    </location>
</feature>
<feature type="compositionally biased region" description="Basic and acidic residues" evidence="4">
    <location>
        <begin position="495"/>
        <end position="504"/>
    </location>
</feature>
<dbReference type="HOGENOM" id="CLU_227409_0_0_1"/>
<evidence type="ECO:0000256" key="4">
    <source>
        <dbReference type="SAM" id="MobiDB-lite"/>
    </source>
</evidence>
<gene>
    <name evidence="5" type="primary">AlNc14C22G2258</name>
    <name evidence="5" type="ORF">ALNC14_026270</name>
</gene>
<feature type="coiled-coil region" evidence="3">
    <location>
        <begin position="1991"/>
        <end position="2039"/>
    </location>
</feature>
<keyword evidence="3" id="KW-0175">Coiled coil</keyword>
<reference evidence="5" key="2">
    <citation type="submission" date="2011-02" db="EMBL/GenBank/DDBJ databases">
        <authorList>
            <person name="MacLean D."/>
        </authorList>
    </citation>
    <scope>NUCLEOTIDE SEQUENCE</scope>
</reference>
<dbReference type="InterPro" id="IPR032675">
    <property type="entry name" value="LRR_dom_sf"/>
</dbReference>
<evidence type="ECO:0000256" key="1">
    <source>
        <dbReference type="ARBA" id="ARBA00022614"/>
    </source>
</evidence>
<evidence type="ECO:0000256" key="3">
    <source>
        <dbReference type="SAM" id="Coils"/>
    </source>
</evidence>
<evidence type="ECO:0000256" key="2">
    <source>
        <dbReference type="ARBA" id="ARBA00022737"/>
    </source>
</evidence>
<feature type="compositionally biased region" description="Polar residues" evidence="4">
    <location>
        <begin position="521"/>
        <end position="530"/>
    </location>
</feature>
<sequence>MRKTSYLDHFSRHQVHQKDSRAESSRDNKSADHPRVNKRNTAKALTVLRTHVSLSDIIRRNGAKICDGFRLNAVGRKIDSVGKDFPQCVTQQVTSLYLSQNDLTTLDGVENFSALKTLSVGGNLITDFKQISWLQQLTQLRNLNLVGNPLCYFPNYRIRVIDHLKGLLILDSLEVRRAERDHAFQIACIDTSLRDRVLRNHFEINKLQMIQIKIKLHRDLFAFVLGNNTSPVIPERQTQYMFDHIPNLHEAFAKQNMMVLVRIWQYESSGYHECREQMEVQILRIVIQARRKLSEHPKVRAKELLHGLSRDFRSSESLELQKPPNSGSDAECEYSMPALPFELQNQFQSWYEAFTQMIYLQQDTIIKIQSACEQNLTDSFGYLSSVLATTPDGRQKFINKVAPMRPSNHLAKTQDLIQDNQSDCAISKQDSERYSPLLSGMKNLPPQQPDPDPTNSMQPERKTDMRGSSYTMQNQRKKLLPSSVDRAPIQNRASTHIELKETSQSKRRSIKKQDAKEWDISNAQSTSRSPISRVEVQDDCECKTNNIDGPLSNLVGMDPGRVESTPEAQYEAKNGVCRIPATSPYYKPSGIREGDSRSVEKYEKASLKREAKYVSALMASEQREIDLKRQLLAAQKELQSQKEALSRDAMECEKIRVEVNERVQTFAYPKVTRRFFRRWVLFYSVTASIHRIRLRSARRLQHEMLIQWRIKCIQLSEIRRFLDRGKQRTLTDFFMAWNTASRVSVVARLTVQQSRRKKLMIEIMKSWRRFTMVQKMSRKVEIRAEYAQEEINSRKYFGIWKLASTKHRQLVKLQYYQLKRQQLQVKRLTLTRWQLYLYQVARPRCQRVCEMREERNRQIESRFLTAWRHITNTQLHYARHIQKRVWKHWVQFHTAERSEKYNKRQEHRTRKKKAFSFWKKGVQAHVSSQRSFVLANRYSNHRKQRRIWRIWKSYTIAKRKYEQGSTKAWKHYFIKLLRSGWKVWAQKTRLHVRSKNQGKLDELWRHFKRFRRRIILSKMEATHLCFLTHFRHRKRTERMKKCYQTWKLLVAKSKQLLCHYKRLRNLDEDRLLFRRWFRWRQKRLQAINSAMQLSRARFEQLEAKESIDNREMEALATELDRWKAVAETRAKELRHLSERLGAKEIETKMLQDEVQSRKHSSAHDTTIKKLYHEKEKNEYELQYQVKSLEREKEDLELEIDRLRVQLTKERDSETHFYGEMEQMKRDVDSIRRERSRLVHELQASKDEGQLQISKLKTQLKKEQAERLDAANQLQEYEAEIAATRKEMRRQHEELETETQRLARANSDLRHQLATAEAQRHEIEKLLSEKNAQISQLSSEFERLRPAPSIEMIGESTWDRTSNQNCDVNVNESKAETSFPESANLSLDPYCWKVHQDLQLLQDKLSERLAHKSYRSDESAPRRRPQGIKKGARRSIAKKHHKESEAFMNATGWGSKIEEPRDSLQSLSPGSKSKQIDVIDEEKDVLQIDSRQVVRTFDPKTSLETISAQLSTPMLPAELEINHINREIERMRKTERDSDINEEGTVGTIRFKGQEDNRSSQSPTRSHFSTSQGHVDAADAEYWVKTQLEMMGDFILPRVNVTKMIAQAGLKDDDRSHDQNLPISTESLARVGLDRVTLQRLQMPKDLVDRLYRALYVYTKGFHSIISEIVRHIPPLVVTQMSSNIWLVFLLLLEQCDSGRYDMALSKLRQAFGEWREEREAFHQSEKFSSELRMQHVLVELQEVKEEKEKKCDHTKVLETEIERHIKLIQEGQTQQSISVESIRRLELEVRLREEEIDHLSKDLDDAKRHFEMAHSERLHVLTEKIASVEENQTLKAQVESLQEEKLELSKRVKEAIVLNDTRVMELETLKQCILEIAKQKDCTVQENFQLSQQQMDTQKANLVLAREKESLEREFSTWQRQHENDVLRLEAVKEHYQAEITQNAAHTGMIAALLSQINDAKLEAKIMDAKHQLLAQEIKNAEMRPQDKIQFEILLNEKSQSQREIERLQESHQADQDTIQNLQHLIEGLEKDYQHLKGMFSASQQAFVRSERKCEQIRQECTLIEKRLQDSDKALSVLSEHHVLAEEKAKDQITSLQEEVRNLLIKLQQGRMENEKQSITTAQAIQNARQLRDEIENWDVKYIKLTQVVGVLKDDKEELCHAQFEMESQVANLKALFARFLHSVKQLLKLVKHDRFPADEALREIIHLAKNNFATIVDVDGLLEEEDELVEFHEEVHSASTKVNFIAEQNLPQVAPDTLDRNADSRSLSLEKRQSLLMERCVYIMSRYRKCNLETQVLQLTEESKTVKDTISMHEKRIQTQVEQLTSLIKVNEEQQFLLSCAQRDKDLLSRSLELLKEELREEKHQQGLAKDEAHDLRFELHLTVDKCAHLESLYRHTRQCWDRQVAQMEDDFSSAREIAEIARLMRSLRRTIAVEAIVSLSDAWTATTTTRDAEIGRTRISKTVLKSNNFMTDPSRGINHAALWQSPPRVTDMTTLLLPKAGDFDTPVLTPNKLNSFQASTNVPIAAGRPLARRRDPSPRQQQRIASIYKQTKNVSFEEREDDDDSLDSEDEEEFLPAVQTSKQTNSLPQSNNQRSKSSQHAFVNTAIEMIRPFDSKEIERIRKLECIGRKTNLAAKSLSIDSDESMMACPFRQSSSIKAQEVRHEERTQSVAFVPAILYPLLPR</sequence>
<feature type="region of interest" description="Disordered" evidence="4">
    <location>
        <begin position="2551"/>
        <end position="2601"/>
    </location>
</feature>
<feature type="compositionally biased region" description="Basic and acidic residues" evidence="4">
    <location>
        <begin position="1411"/>
        <end position="1420"/>
    </location>
</feature>
<dbReference type="PANTHER" id="PTHR15454">
    <property type="entry name" value="NISCHARIN RELATED"/>
    <property type="match status" value="1"/>
</dbReference>
<feature type="region of interest" description="Disordered" evidence="4">
    <location>
        <begin position="492"/>
        <end position="534"/>
    </location>
</feature>
<dbReference type="SUPFAM" id="SSF52058">
    <property type="entry name" value="L domain-like"/>
    <property type="match status" value="1"/>
</dbReference>
<feature type="coiled-coil region" evidence="3">
    <location>
        <begin position="1178"/>
        <end position="1339"/>
    </location>
</feature>
<feature type="coiled-coil region" evidence="3">
    <location>
        <begin position="2086"/>
        <end position="2113"/>
    </location>
</feature>
<feature type="region of interest" description="Disordered" evidence="4">
    <location>
        <begin position="1532"/>
        <end position="1572"/>
    </location>
</feature>
<proteinExistence type="predicted"/>
<keyword evidence="2" id="KW-0677">Repeat</keyword>
<dbReference type="PANTHER" id="PTHR15454:SF56">
    <property type="entry name" value="PROTEIN PHOSPHATASE 1 REGULATORY SUBUNIT 7-RELATED"/>
    <property type="match status" value="1"/>
</dbReference>
<feature type="coiled-coil region" evidence="3">
    <location>
        <begin position="2339"/>
        <end position="2373"/>
    </location>
</feature>